<keyword evidence="6 7" id="KW-0472">Membrane</keyword>
<feature type="transmembrane region" description="Helical" evidence="7">
    <location>
        <begin position="313"/>
        <end position="336"/>
    </location>
</feature>
<evidence type="ECO:0000256" key="2">
    <source>
        <dbReference type="ARBA" id="ARBA00022448"/>
    </source>
</evidence>
<dbReference type="Pfam" id="PF05977">
    <property type="entry name" value="MFS_3"/>
    <property type="match status" value="1"/>
</dbReference>
<comment type="subcellular location">
    <subcellularLocation>
        <location evidence="1">Cell membrane</location>
        <topology evidence="1">Multi-pass membrane protein</topology>
    </subcellularLocation>
</comment>
<dbReference type="eggNOG" id="COG0477">
    <property type="taxonomic scope" value="Bacteria"/>
</dbReference>
<keyword evidence="2" id="KW-0813">Transport</keyword>
<dbReference type="CDD" id="cd06173">
    <property type="entry name" value="MFS_MefA_like"/>
    <property type="match status" value="1"/>
</dbReference>
<evidence type="ECO:0000256" key="6">
    <source>
        <dbReference type="ARBA" id="ARBA00023136"/>
    </source>
</evidence>
<dbReference type="RefSeq" id="WP_043843196.1">
    <property type="nucleotide sequence ID" value="NZ_AQQW01000003.1"/>
</dbReference>
<dbReference type="AlphaFoldDB" id="W4HP34"/>
<dbReference type="EMBL" id="AQQW01000003">
    <property type="protein sequence ID" value="ETW13770.1"/>
    <property type="molecule type" value="Genomic_DNA"/>
</dbReference>
<keyword evidence="5 7" id="KW-1133">Transmembrane helix</keyword>
<evidence type="ECO:0000256" key="3">
    <source>
        <dbReference type="ARBA" id="ARBA00022475"/>
    </source>
</evidence>
<dbReference type="STRING" id="1379903.ATO8_07066"/>
<dbReference type="GO" id="GO:0005886">
    <property type="term" value="C:plasma membrane"/>
    <property type="evidence" value="ECO:0007669"/>
    <property type="project" value="UniProtKB-SubCell"/>
</dbReference>
<name>W4HP34_9RHOB</name>
<feature type="transmembrane region" description="Helical" evidence="7">
    <location>
        <begin position="84"/>
        <end position="102"/>
    </location>
</feature>
<accession>W4HP34</accession>
<feature type="transmembrane region" description="Helical" evidence="7">
    <location>
        <begin position="223"/>
        <end position="239"/>
    </location>
</feature>
<feature type="transmembrane region" description="Helical" evidence="7">
    <location>
        <begin position="378"/>
        <end position="395"/>
    </location>
</feature>
<feature type="transmembrane region" description="Helical" evidence="7">
    <location>
        <begin position="15"/>
        <end position="41"/>
    </location>
</feature>
<dbReference type="PANTHER" id="PTHR23513:SF11">
    <property type="entry name" value="STAPHYLOFERRIN A TRANSPORTER"/>
    <property type="match status" value="1"/>
</dbReference>
<evidence type="ECO:0000256" key="5">
    <source>
        <dbReference type="ARBA" id="ARBA00022989"/>
    </source>
</evidence>
<dbReference type="InterPro" id="IPR036259">
    <property type="entry name" value="MFS_trans_sf"/>
</dbReference>
<feature type="transmembrane region" description="Helical" evidence="7">
    <location>
        <begin position="259"/>
        <end position="278"/>
    </location>
</feature>
<dbReference type="InterPro" id="IPR020846">
    <property type="entry name" value="MFS_dom"/>
</dbReference>
<proteinExistence type="predicted"/>
<evidence type="ECO:0000259" key="8">
    <source>
        <dbReference type="PROSITE" id="PS50850"/>
    </source>
</evidence>
<sequence length="398" mass="41198">MKVDHLVAALRNTSFALYLTGNAVSIVGTWAQRVVLFWLAWEATESTAIIGLMAAADLLPSVLVAPFAGSLADRADRLALARRLQLLSVGPPLILLGLLWAAQITTPALLAMSLATGIVNGFDHPTRMVLVGNLVERSLVPGAVAINSIVFNLARMIGPALGGAAISFDTSGAIFVLNVVSYLGFAAILSRLTLVSRPEAGPSTSVAAGWVDTLSHLGARHRAVLIYFALLALCFRPVFELLPSFAETVAGPVLEAGQVFGWMTSAQALGAMIGALAVSMLTAAVGVVPLILATGAVSIVALALFLVSSGAAAALATLTFLSGAILANGVSTQVMLQTEIADTERGRVLSLYTMIFRGMPALGAFLIGVGGTVVSSKVLFWMTIPALVLASVIAARRL</sequence>
<feature type="transmembrane region" description="Helical" evidence="7">
    <location>
        <begin position="348"/>
        <end position="372"/>
    </location>
</feature>
<dbReference type="InterPro" id="IPR010290">
    <property type="entry name" value="TM_effector"/>
</dbReference>
<keyword evidence="4 7" id="KW-0812">Transmembrane</keyword>
<evidence type="ECO:0000256" key="1">
    <source>
        <dbReference type="ARBA" id="ARBA00004651"/>
    </source>
</evidence>
<dbReference type="PANTHER" id="PTHR23513">
    <property type="entry name" value="INTEGRAL MEMBRANE EFFLUX PROTEIN-RELATED"/>
    <property type="match status" value="1"/>
</dbReference>
<dbReference type="Proteomes" id="UP000019063">
    <property type="component" value="Unassembled WGS sequence"/>
</dbReference>
<dbReference type="GO" id="GO:0022857">
    <property type="term" value="F:transmembrane transporter activity"/>
    <property type="evidence" value="ECO:0007669"/>
    <property type="project" value="InterPro"/>
</dbReference>
<evidence type="ECO:0000313" key="9">
    <source>
        <dbReference type="EMBL" id="ETW13770.1"/>
    </source>
</evidence>
<feature type="transmembrane region" description="Helical" evidence="7">
    <location>
        <begin position="285"/>
        <end position="307"/>
    </location>
</feature>
<evidence type="ECO:0000256" key="7">
    <source>
        <dbReference type="SAM" id="Phobius"/>
    </source>
</evidence>
<gene>
    <name evidence="9" type="ORF">ATO8_07066</name>
</gene>
<dbReference type="PROSITE" id="PS50850">
    <property type="entry name" value="MFS"/>
    <property type="match status" value="1"/>
</dbReference>
<feature type="transmembrane region" description="Helical" evidence="7">
    <location>
        <begin position="170"/>
        <end position="189"/>
    </location>
</feature>
<dbReference type="PATRIC" id="fig|1317118.6.peg.1462"/>
<feature type="transmembrane region" description="Helical" evidence="7">
    <location>
        <begin position="47"/>
        <end position="72"/>
    </location>
</feature>
<dbReference type="Gene3D" id="1.20.1250.20">
    <property type="entry name" value="MFS general substrate transporter like domains"/>
    <property type="match status" value="2"/>
</dbReference>
<dbReference type="SUPFAM" id="SSF103473">
    <property type="entry name" value="MFS general substrate transporter"/>
    <property type="match status" value="1"/>
</dbReference>
<reference evidence="9 10" key="1">
    <citation type="journal article" date="2014" name="Antonie Van Leeuwenhoek">
        <title>Roseivivax atlanticus sp. nov., isolated from surface seawater of the Atlantic Ocean.</title>
        <authorList>
            <person name="Li G."/>
            <person name="Lai Q."/>
            <person name="Liu X."/>
            <person name="Sun F."/>
            <person name="Shao Z."/>
        </authorList>
    </citation>
    <scope>NUCLEOTIDE SEQUENCE [LARGE SCALE GENOMIC DNA]</scope>
    <source>
        <strain evidence="9 10">22II-s10s</strain>
    </source>
</reference>
<evidence type="ECO:0000313" key="10">
    <source>
        <dbReference type="Proteomes" id="UP000019063"/>
    </source>
</evidence>
<keyword evidence="3" id="KW-1003">Cell membrane</keyword>
<keyword evidence="10" id="KW-1185">Reference proteome</keyword>
<comment type="caution">
    <text evidence="9">The sequence shown here is derived from an EMBL/GenBank/DDBJ whole genome shotgun (WGS) entry which is preliminary data.</text>
</comment>
<feature type="domain" description="Major facilitator superfamily (MFS) profile" evidence="8">
    <location>
        <begin position="9"/>
        <end position="398"/>
    </location>
</feature>
<protein>
    <recommendedName>
        <fullName evidence="8">Major facilitator superfamily (MFS) profile domain-containing protein</fullName>
    </recommendedName>
</protein>
<evidence type="ECO:0000256" key="4">
    <source>
        <dbReference type="ARBA" id="ARBA00022692"/>
    </source>
</evidence>
<organism evidence="9 10">
    <name type="scientific">Roseivivax marinus</name>
    <dbReference type="NCBI Taxonomy" id="1379903"/>
    <lineage>
        <taxon>Bacteria</taxon>
        <taxon>Pseudomonadati</taxon>
        <taxon>Pseudomonadota</taxon>
        <taxon>Alphaproteobacteria</taxon>
        <taxon>Rhodobacterales</taxon>
        <taxon>Roseobacteraceae</taxon>
        <taxon>Roseivivax</taxon>
    </lineage>
</organism>